<dbReference type="Gene3D" id="3.40.50.12780">
    <property type="entry name" value="N-terminal domain of ligase-like"/>
    <property type="match status" value="1"/>
</dbReference>
<proteinExistence type="predicted"/>
<gene>
    <name evidence="3" type="primary">fadK</name>
    <name evidence="3" type="ORF">G5B36_08235</name>
</gene>
<dbReference type="Proteomes" id="UP000669239">
    <property type="component" value="Unassembled WGS sequence"/>
</dbReference>
<accession>A0ABX2HGV6</accession>
<keyword evidence="4" id="KW-1185">Reference proteome</keyword>
<dbReference type="Pfam" id="PF00501">
    <property type="entry name" value="AMP-binding"/>
    <property type="match status" value="1"/>
</dbReference>
<feature type="domain" description="AMP-dependent synthetase/ligase" evidence="1">
    <location>
        <begin position="32"/>
        <end position="400"/>
    </location>
</feature>
<dbReference type="PANTHER" id="PTHR43767:SF1">
    <property type="entry name" value="NONRIBOSOMAL PEPTIDE SYNTHASE PES1 (EUROFUNG)-RELATED"/>
    <property type="match status" value="1"/>
</dbReference>
<dbReference type="EMBL" id="JAAITT010000009">
    <property type="protein sequence ID" value="NSJ48691.1"/>
    <property type="molecule type" value="Genomic_DNA"/>
</dbReference>
<evidence type="ECO:0000259" key="1">
    <source>
        <dbReference type="Pfam" id="PF00501"/>
    </source>
</evidence>
<comment type="caution">
    <text evidence="3">The sequence shown here is derived from an EMBL/GenBank/DDBJ whole genome shotgun (WGS) entry which is preliminary data.</text>
</comment>
<dbReference type="InterPro" id="IPR042099">
    <property type="entry name" value="ANL_N_sf"/>
</dbReference>
<dbReference type="SUPFAM" id="SSF56801">
    <property type="entry name" value="Acetyl-CoA synthetase-like"/>
    <property type="match status" value="1"/>
</dbReference>
<name>A0ABX2HGV6_9FIRM</name>
<dbReference type="InterPro" id="IPR000873">
    <property type="entry name" value="AMP-dep_synth/lig_dom"/>
</dbReference>
<evidence type="ECO:0000313" key="3">
    <source>
        <dbReference type="EMBL" id="NSJ48691.1"/>
    </source>
</evidence>
<dbReference type="InterPro" id="IPR025110">
    <property type="entry name" value="AMP-bd_C"/>
</dbReference>
<dbReference type="InterPro" id="IPR050237">
    <property type="entry name" value="ATP-dep_AMP-bd_enzyme"/>
</dbReference>
<dbReference type="GO" id="GO:0016874">
    <property type="term" value="F:ligase activity"/>
    <property type="evidence" value="ECO:0007669"/>
    <property type="project" value="UniProtKB-KW"/>
</dbReference>
<dbReference type="Pfam" id="PF13193">
    <property type="entry name" value="AMP-binding_C"/>
    <property type="match status" value="1"/>
</dbReference>
<dbReference type="InterPro" id="IPR045851">
    <property type="entry name" value="AMP-bd_C_sf"/>
</dbReference>
<evidence type="ECO:0000259" key="2">
    <source>
        <dbReference type="Pfam" id="PF13193"/>
    </source>
</evidence>
<dbReference type="Gene3D" id="3.30.300.30">
    <property type="match status" value="1"/>
</dbReference>
<sequence>MMDTMKVNQKQKEYYLEQGYWGHETLLDRFLRTVERFPDREYVVDDRGNRHTYSQVDVLSSRIASYLKDMGIKPGDCVSFQVPVWSEFAVIAMGCLKAGAVMHPIAMCYEEPDLIHAMNKADTKIYFGTAWFRGKDYEARLLAVMDRVAGLKHAVFLDSLGPVKGGFTTYREILETYDPLPREEYGLMDGLEVALILGTSGTTGSNKGVMLTHSNIIFSEEQFNLELGLDENDIMFMPAPLNHATGFHHGIIAPMLLGAKVVLQQKFKCPEAIHIMNREKCTYSMGSTPFIYDILKYLEKEGGSLESLKFYLCGGAPVPGDMVLRASAFGICLCEVYGSTESVPHVFVRPWETLTQKERTSGRPLEGIQVRVVDEQGREVPPGIVGEEISRGPNVFVGYLKDREETDRVLTDDGWFYSGDLCVMDEAGNIRIVGRKKDMIVRGGENLNSNYIDEALEGCPGVADHAVIGMPDERLGERICAYVVPEQGVCVGLDQVLSYMKEKHVPKRYWPERLEQIKEIPRTGSGKVKKYLLLEDLKKRG</sequence>
<reference evidence="3 4" key="1">
    <citation type="journal article" date="2020" name="Cell Host Microbe">
        <title>Functional and Genomic Variation between Human-Derived Isolates of Lachnospiraceae Reveals Inter- and Intra-Species Diversity.</title>
        <authorList>
            <person name="Sorbara M.T."/>
            <person name="Littmann E.R."/>
            <person name="Fontana E."/>
            <person name="Moody T.U."/>
            <person name="Kohout C.E."/>
            <person name="Gjonbalaj M."/>
            <person name="Eaton V."/>
            <person name="Seok R."/>
            <person name="Leiner I.M."/>
            <person name="Pamer E.G."/>
        </authorList>
    </citation>
    <scope>NUCLEOTIDE SEQUENCE [LARGE SCALE GENOMIC DNA]</scope>
    <source>
        <strain evidence="3 4">MSK.1.17</strain>
    </source>
</reference>
<evidence type="ECO:0000313" key="4">
    <source>
        <dbReference type="Proteomes" id="UP000669239"/>
    </source>
</evidence>
<feature type="domain" description="AMP-binding enzyme C-terminal" evidence="2">
    <location>
        <begin position="452"/>
        <end position="527"/>
    </location>
</feature>
<organism evidence="3 4">
    <name type="scientific">Enterocloster aldenensis</name>
    <dbReference type="NCBI Taxonomy" id="358742"/>
    <lineage>
        <taxon>Bacteria</taxon>
        <taxon>Bacillati</taxon>
        <taxon>Bacillota</taxon>
        <taxon>Clostridia</taxon>
        <taxon>Lachnospirales</taxon>
        <taxon>Lachnospiraceae</taxon>
        <taxon>Enterocloster</taxon>
    </lineage>
</organism>
<keyword evidence="3" id="KW-0436">Ligase</keyword>
<dbReference type="PANTHER" id="PTHR43767">
    <property type="entry name" value="LONG-CHAIN-FATTY-ACID--COA LIGASE"/>
    <property type="match status" value="1"/>
</dbReference>
<dbReference type="NCBIfam" id="NF004758">
    <property type="entry name" value="PRK06087.1"/>
    <property type="match status" value="1"/>
</dbReference>
<protein>
    <submittedName>
        <fullName evidence="3">Medium-chain fatty-acid--CoA ligase</fullName>
    </submittedName>
</protein>